<protein>
    <submittedName>
        <fullName evidence="11">Ferro-O2-oxidoreductase</fullName>
    </submittedName>
</protein>
<dbReference type="STRING" id="1380566.A0A179F331"/>
<dbReference type="CDD" id="cd13910">
    <property type="entry name" value="CuRO_3_MCO_like_4"/>
    <property type="match status" value="1"/>
</dbReference>
<dbReference type="InterPro" id="IPR008972">
    <property type="entry name" value="Cupredoxin"/>
</dbReference>
<dbReference type="SUPFAM" id="SSF49503">
    <property type="entry name" value="Cupredoxins"/>
    <property type="match status" value="3"/>
</dbReference>
<proteinExistence type="inferred from homology"/>
<dbReference type="CDD" id="cd04206">
    <property type="entry name" value="CuRO_1_LCC_like"/>
    <property type="match status" value="1"/>
</dbReference>
<dbReference type="OrthoDB" id="2121828at2759"/>
<evidence type="ECO:0000313" key="12">
    <source>
        <dbReference type="Proteomes" id="UP000078397"/>
    </source>
</evidence>
<name>A0A179F331_METCM</name>
<evidence type="ECO:0000259" key="9">
    <source>
        <dbReference type="Pfam" id="PF07731"/>
    </source>
</evidence>
<gene>
    <name evidence="11" type="ORF">VFPPC_09933</name>
</gene>
<evidence type="ECO:0000256" key="5">
    <source>
        <dbReference type="ARBA" id="ARBA00023008"/>
    </source>
</evidence>
<keyword evidence="5" id="KW-0186">Copper</keyword>
<keyword evidence="4" id="KW-0560">Oxidoreductase</keyword>
<evidence type="ECO:0000256" key="2">
    <source>
        <dbReference type="ARBA" id="ARBA00022723"/>
    </source>
</evidence>
<evidence type="ECO:0000256" key="3">
    <source>
        <dbReference type="ARBA" id="ARBA00022729"/>
    </source>
</evidence>
<dbReference type="PROSITE" id="PS00079">
    <property type="entry name" value="MULTICOPPER_OXIDASE1"/>
    <property type="match status" value="1"/>
</dbReference>
<keyword evidence="12" id="KW-1185">Reference proteome</keyword>
<dbReference type="Proteomes" id="UP000078397">
    <property type="component" value="Unassembled WGS sequence"/>
</dbReference>
<dbReference type="InterPro" id="IPR045087">
    <property type="entry name" value="Cu-oxidase_fam"/>
</dbReference>
<organism evidence="11 12">
    <name type="scientific">Pochonia chlamydosporia 170</name>
    <dbReference type="NCBI Taxonomy" id="1380566"/>
    <lineage>
        <taxon>Eukaryota</taxon>
        <taxon>Fungi</taxon>
        <taxon>Dikarya</taxon>
        <taxon>Ascomycota</taxon>
        <taxon>Pezizomycotina</taxon>
        <taxon>Sordariomycetes</taxon>
        <taxon>Hypocreomycetidae</taxon>
        <taxon>Hypocreales</taxon>
        <taxon>Clavicipitaceae</taxon>
        <taxon>Pochonia</taxon>
    </lineage>
</organism>
<dbReference type="Pfam" id="PF00394">
    <property type="entry name" value="Cu-oxidase"/>
    <property type="match status" value="1"/>
</dbReference>
<feature type="domain" description="Plastocyanin-like" evidence="10">
    <location>
        <begin position="113"/>
        <end position="231"/>
    </location>
</feature>
<dbReference type="InterPro" id="IPR011706">
    <property type="entry name" value="Cu-oxidase_C"/>
</dbReference>
<evidence type="ECO:0000256" key="6">
    <source>
        <dbReference type="ARBA" id="ARBA00023180"/>
    </source>
</evidence>
<evidence type="ECO:0000259" key="8">
    <source>
        <dbReference type="Pfam" id="PF00394"/>
    </source>
</evidence>
<evidence type="ECO:0000259" key="10">
    <source>
        <dbReference type="Pfam" id="PF07732"/>
    </source>
</evidence>
<evidence type="ECO:0000256" key="1">
    <source>
        <dbReference type="ARBA" id="ARBA00010609"/>
    </source>
</evidence>
<dbReference type="Pfam" id="PF07732">
    <property type="entry name" value="Cu-oxidase_3"/>
    <property type="match status" value="1"/>
</dbReference>
<dbReference type="AlphaFoldDB" id="A0A179F331"/>
<dbReference type="KEGG" id="pchm:VFPPC_09933"/>
<comment type="similarity">
    <text evidence="1">Belongs to the multicopper oxidase family.</text>
</comment>
<dbReference type="InterPro" id="IPR002355">
    <property type="entry name" value="Cu_oxidase_Cu_BS"/>
</dbReference>
<reference evidence="11 12" key="1">
    <citation type="journal article" date="2016" name="PLoS Pathog.">
        <title>Biosynthesis of antibiotic leucinostatins in bio-control fungus Purpureocillium lilacinum and their inhibition on phytophthora revealed by genome mining.</title>
        <authorList>
            <person name="Wang G."/>
            <person name="Liu Z."/>
            <person name="Lin R."/>
            <person name="Li E."/>
            <person name="Mao Z."/>
            <person name="Ling J."/>
            <person name="Yang Y."/>
            <person name="Yin W.B."/>
            <person name="Xie B."/>
        </authorList>
    </citation>
    <scope>NUCLEOTIDE SEQUENCE [LARGE SCALE GENOMIC DNA]</scope>
    <source>
        <strain evidence="11">170</strain>
    </source>
</reference>
<feature type="domain" description="Plastocyanin-like" evidence="9">
    <location>
        <begin position="531"/>
        <end position="637"/>
    </location>
</feature>
<dbReference type="PANTHER" id="PTHR11709:SF394">
    <property type="entry name" value="FI03373P-RELATED"/>
    <property type="match status" value="1"/>
</dbReference>
<dbReference type="RefSeq" id="XP_018137783.1">
    <property type="nucleotide sequence ID" value="XM_018288390.1"/>
</dbReference>
<dbReference type="EMBL" id="LSBJ02000004">
    <property type="protein sequence ID" value="OAQ59822.1"/>
    <property type="molecule type" value="Genomic_DNA"/>
</dbReference>
<feature type="domain" description="Plastocyanin-like" evidence="8">
    <location>
        <begin position="249"/>
        <end position="378"/>
    </location>
</feature>
<keyword evidence="6" id="KW-0325">Glycoprotein</keyword>
<keyword evidence="7" id="KW-0812">Transmembrane</keyword>
<sequence length="657" mass="73432">MLWNGDQIKRSPGELRPRSARLLSAVTFGGLVITGLCMSLLYLLDVQSRRNEDNNVVIPAQSAVPTVTPTGAPLRQHGFAPQSPEDSSNSILLHPEDHIYRTPKAIHLSWNITLEHRSPDGVSKPVYLINGQFPGPVIEARPGDQLVVDVYNGIHAHDHPGISIHWHGLAMRGANEMDGVEGLTQCAIQTFQNFTYQFQIPNNQAGTFWYHAHSGLQRADGLYGGLIVHKPVDNNQPGDQILHHYHNEQLLLIGDWYHRQAQDVLEWFVDPDHFGLEPAPDSLLLNGKGRFNCSMAVKARPVECRNVTNPILRLVNDNRIRLRIVNTGVSAGLSMGVSNGVMEVITVDGGCPVSHETASAAAIGVLYPGQRVDVILDRTTENPKSEKSDLLSKLTVELDRENMPLWNFALNRTQSFEMQSFGERKTQEASNVHTKKRLVDFLNLADVAGQPVPANLGIGQDPTQRAVLYSTMKIRAANHNHPVGSINHTSWTPDPKSRPLLSYPREEWADIVPQPTKVHKFDVPWFRTSGKDEWVDVVVNNFDDKGHPFHLHGYEFFVVGIAHASGMYRGYNPFDPQAVSEAAPLNTHNPLRRDTVYIPPMGYAVMRFPLYNDGLWLLHCHVLWHQAIGMGTVLQVGEVTESARQKSESTCYRQLRQ</sequence>
<keyword evidence="7" id="KW-1133">Transmembrane helix</keyword>
<accession>A0A179F331</accession>
<dbReference type="CDD" id="cd04205">
    <property type="entry name" value="CuRO_2_LCC_like"/>
    <property type="match status" value="1"/>
</dbReference>
<dbReference type="InterPro" id="IPR011707">
    <property type="entry name" value="Cu-oxidase-like_N"/>
</dbReference>
<feature type="transmembrane region" description="Helical" evidence="7">
    <location>
        <begin position="21"/>
        <end position="44"/>
    </location>
</feature>
<evidence type="ECO:0000256" key="4">
    <source>
        <dbReference type="ARBA" id="ARBA00023002"/>
    </source>
</evidence>
<dbReference type="PROSITE" id="PS00080">
    <property type="entry name" value="MULTICOPPER_OXIDASE2"/>
    <property type="match status" value="1"/>
</dbReference>
<comment type="caution">
    <text evidence="11">The sequence shown here is derived from an EMBL/GenBank/DDBJ whole genome shotgun (WGS) entry which is preliminary data.</text>
</comment>
<dbReference type="InterPro" id="IPR001117">
    <property type="entry name" value="Cu-oxidase_2nd"/>
</dbReference>
<keyword evidence="3" id="KW-0732">Signal</keyword>
<dbReference type="Pfam" id="PF07731">
    <property type="entry name" value="Cu-oxidase_2"/>
    <property type="match status" value="1"/>
</dbReference>
<dbReference type="Gene3D" id="2.60.40.420">
    <property type="entry name" value="Cupredoxins - blue copper proteins"/>
    <property type="match status" value="3"/>
</dbReference>
<dbReference type="InterPro" id="IPR033138">
    <property type="entry name" value="Cu_oxidase_CS"/>
</dbReference>
<keyword evidence="7" id="KW-0472">Membrane</keyword>
<evidence type="ECO:0000256" key="7">
    <source>
        <dbReference type="SAM" id="Phobius"/>
    </source>
</evidence>
<keyword evidence="2" id="KW-0479">Metal-binding</keyword>
<dbReference type="PANTHER" id="PTHR11709">
    <property type="entry name" value="MULTI-COPPER OXIDASE"/>
    <property type="match status" value="1"/>
</dbReference>
<dbReference type="GO" id="GO:0005507">
    <property type="term" value="F:copper ion binding"/>
    <property type="evidence" value="ECO:0007669"/>
    <property type="project" value="InterPro"/>
</dbReference>
<dbReference type="GO" id="GO:0016491">
    <property type="term" value="F:oxidoreductase activity"/>
    <property type="evidence" value="ECO:0007669"/>
    <property type="project" value="UniProtKB-KW"/>
</dbReference>
<evidence type="ECO:0000313" key="11">
    <source>
        <dbReference type="EMBL" id="OAQ59822.1"/>
    </source>
</evidence>
<dbReference type="GeneID" id="28852384"/>